<dbReference type="SUPFAM" id="SSF82199">
    <property type="entry name" value="SET domain"/>
    <property type="match status" value="1"/>
</dbReference>
<dbReference type="InterPro" id="IPR046341">
    <property type="entry name" value="SET_dom_sf"/>
</dbReference>
<evidence type="ECO:0000313" key="2">
    <source>
        <dbReference type="EMBL" id="CAH0368738.1"/>
    </source>
</evidence>
<dbReference type="Proteomes" id="UP000789595">
    <property type="component" value="Unassembled WGS sequence"/>
</dbReference>
<keyword evidence="3" id="KW-1185">Reference proteome</keyword>
<dbReference type="InterPro" id="IPR001214">
    <property type="entry name" value="SET_dom"/>
</dbReference>
<dbReference type="OrthoDB" id="308383at2759"/>
<comment type="caution">
    <text evidence="2">The sequence shown here is derived from an EMBL/GenBank/DDBJ whole genome shotgun (WGS) entry which is preliminary data.</text>
</comment>
<dbReference type="EMBL" id="CAKKNE010000002">
    <property type="protein sequence ID" value="CAH0368738.1"/>
    <property type="molecule type" value="Genomic_DNA"/>
</dbReference>
<dbReference type="AlphaFoldDB" id="A0A8J2SA94"/>
<evidence type="ECO:0000259" key="1">
    <source>
        <dbReference type="Pfam" id="PF00856"/>
    </source>
</evidence>
<organism evidence="2 3">
    <name type="scientific">Pelagomonas calceolata</name>
    <dbReference type="NCBI Taxonomy" id="35677"/>
    <lineage>
        <taxon>Eukaryota</taxon>
        <taxon>Sar</taxon>
        <taxon>Stramenopiles</taxon>
        <taxon>Ochrophyta</taxon>
        <taxon>Pelagophyceae</taxon>
        <taxon>Pelagomonadales</taxon>
        <taxon>Pelagomonadaceae</taxon>
        <taxon>Pelagomonas</taxon>
    </lineage>
</organism>
<dbReference type="Pfam" id="PF00856">
    <property type="entry name" value="SET"/>
    <property type="match status" value="1"/>
</dbReference>
<gene>
    <name evidence="2" type="ORF">PECAL_2P18180</name>
</gene>
<dbReference type="Gene3D" id="2.170.270.10">
    <property type="entry name" value="SET domain"/>
    <property type="match status" value="1"/>
</dbReference>
<name>A0A8J2SA94_9STRA</name>
<accession>A0A8J2SA94</accession>
<evidence type="ECO:0000313" key="3">
    <source>
        <dbReference type="Proteomes" id="UP000789595"/>
    </source>
</evidence>
<feature type="domain" description="SET" evidence="1">
    <location>
        <begin position="59"/>
        <end position="94"/>
    </location>
</feature>
<proteinExistence type="predicted"/>
<protein>
    <recommendedName>
        <fullName evidence="1">SET domain-containing protein</fullName>
    </recommendedName>
</protein>
<reference evidence="2" key="1">
    <citation type="submission" date="2021-11" db="EMBL/GenBank/DDBJ databases">
        <authorList>
            <consortium name="Genoscope - CEA"/>
            <person name="William W."/>
        </authorList>
    </citation>
    <scope>NUCLEOTIDE SEQUENCE</scope>
</reference>
<sequence>MAYASTPSTASCCGREGGFGRLVIDPWPGLGEEPHGSPLMAINDCRANPFLNLTRKYELENCAFVNAYVRGFAHVFVVATRDIVAGQELLIDYKESYWKERAVMERYMGPFRAAHQPVELDRLRAALVQRRGE</sequence>